<dbReference type="GO" id="GO:0007165">
    <property type="term" value="P:signal transduction"/>
    <property type="evidence" value="ECO:0007669"/>
    <property type="project" value="InterPro"/>
</dbReference>
<dbReference type="Pfam" id="PF23282">
    <property type="entry name" value="WHD_ROQ1"/>
    <property type="match status" value="1"/>
</dbReference>
<evidence type="ECO:0000259" key="4">
    <source>
        <dbReference type="PROSITE" id="PS50104"/>
    </source>
</evidence>
<dbReference type="Gene3D" id="1.10.8.430">
    <property type="entry name" value="Helical domain of apoptotic protease-activating factors"/>
    <property type="match status" value="1"/>
</dbReference>
<keyword evidence="3" id="KW-0520">NAD</keyword>
<dbReference type="PRINTS" id="PR00364">
    <property type="entry name" value="DISEASERSIST"/>
</dbReference>
<protein>
    <submittedName>
        <fullName evidence="5">TMV resistance protein N</fullName>
    </submittedName>
</protein>
<evidence type="ECO:0000313" key="5">
    <source>
        <dbReference type="EMBL" id="JAU50535.1"/>
    </source>
</evidence>
<feature type="domain" description="TIR" evidence="4">
    <location>
        <begin position="14"/>
        <end position="180"/>
    </location>
</feature>
<dbReference type="InterPro" id="IPR044974">
    <property type="entry name" value="Disease_R_plants"/>
</dbReference>
<dbReference type="AlphaFoldDB" id="A0A1J3G359"/>
<evidence type="ECO:0000256" key="3">
    <source>
        <dbReference type="ARBA" id="ARBA00023027"/>
    </source>
</evidence>
<evidence type="ECO:0000256" key="2">
    <source>
        <dbReference type="ARBA" id="ARBA00022737"/>
    </source>
</evidence>
<dbReference type="SMART" id="SM00255">
    <property type="entry name" value="TIR"/>
    <property type="match status" value="1"/>
</dbReference>
<evidence type="ECO:0000256" key="1">
    <source>
        <dbReference type="ARBA" id="ARBA00022614"/>
    </source>
</evidence>
<gene>
    <name evidence="5" type="ORF">LC_TR10556_c0_g1_i1_g.37333</name>
</gene>
<dbReference type="Pfam" id="PF01582">
    <property type="entry name" value="TIR"/>
    <property type="match status" value="1"/>
</dbReference>
<proteinExistence type="predicted"/>
<dbReference type="FunFam" id="3.40.50.10140:FF:000007">
    <property type="entry name" value="Disease resistance protein (TIR-NBS-LRR class)"/>
    <property type="match status" value="1"/>
</dbReference>
<dbReference type="InterPro" id="IPR042197">
    <property type="entry name" value="Apaf_helical"/>
</dbReference>
<dbReference type="SUPFAM" id="SSF52058">
    <property type="entry name" value="L domain-like"/>
    <property type="match status" value="1"/>
</dbReference>
<dbReference type="InterPro" id="IPR032675">
    <property type="entry name" value="LRR_dom_sf"/>
</dbReference>
<keyword evidence="1" id="KW-0433">Leucine-rich repeat</keyword>
<dbReference type="InterPro" id="IPR058192">
    <property type="entry name" value="WHD_ROQ1-like"/>
</dbReference>
<reference evidence="5" key="1">
    <citation type="submission" date="2016-07" db="EMBL/GenBank/DDBJ databases">
        <title>De novo transcriptome assembly of four accessions of the metal hyperaccumulator plant Noccaea caerulescens.</title>
        <authorList>
            <person name="Blande D."/>
            <person name="Halimaa P."/>
            <person name="Tervahauta A.I."/>
            <person name="Aarts M.G."/>
            <person name="Karenlampi S.O."/>
        </authorList>
    </citation>
    <scope>NUCLEOTIDE SEQUENCE</scope>
</reference>
<dbReference type="Gene3D" id="3.40.50.300">
    <property type="entry name" value="P-loop containing nucleotide triphosphate hydrolases"/>
    <property type="match status" value="1"/>
</dbReference>
<organism evidence="5">
    <name type="scientific">Noccaea caerulescens</name>
    <name type="common">Alpine penny-cress</name>
    <name type="synonym">Thlaspi caerulescens</name>
    <dbReference type="NCBI Taxonomy" id="107243"/>
    <lineage>
        <taxon>Eukaryota</taxon>
        <taxon>Viridiplantae</taxon>
        <taxon>Streptophyta</taxon>
        <taxon>Embryophyta</taxon>
        <taxon>Tracheophyta</taxon>
        <taxon>Spermatophyta</taxon>
        <taxon>Magnoliopsida</taxon>
        <taxon>eudicotyledons</taxon>
        <taxon>Gunneridae</taxon>
        <taxon>Pentapetalae</taxon>
        <taxon>rosids</taxon>
        <taxon>malvids</taxon>
        <taxon>Brassicales</taxon>
        <taxon>Brassicaceae</taxon>
        <taxon>Coluteocarpeae</taxon>
        <taxon>Noccaea</taxon>
    </lineage>
</organism>
<dbReference type="InterPro" id="IPR000157">
    <property type="entry name" value="TIR_dom"/>
</dbReference>
<accession>A0A1J3G359</accession>
<sequence length="1121" mass="127278">MAEDIYMGHIHERWSYNVFLSFRGEDVREGFLSHLYESLGRSGIYTFRDDDELKRGENISSSLLKAIETSKILLVVLSKNYASSAWCLDELVHIMECRESDSGQMVFPVFYNVDPSHIRRQTGSCGESFVKHESLYPESKLQKWRGALTQIGNLAGFHSHGYSKEADLIDLVIREILRKLPSSYLHLPTYGVGIRTRVHRISELMCFGSDDVKVIGICGMGGIGKTTLAKAAYNEFSQRFEGTSFLENFGEYSTKPEGKVHLQRKLLSDILKTHGKVFNNMDHEVRQRFRNKKVFVVLDDVKDINQIYSTSINLACFGPGSRIIITCRNTHLLEQFGVEDINSPEELDGDESLELLSWHAFRRSEPPAAFAQLSDKLVKYCQGLPLAVEVLGAFLFKRNTSEWRSTLELLKQTPNADIQAKLQISFDALDPEQKEIFLDISCFFIGMDKHYVGYILDGCNLYPDIGLTVLKERYLITVRDNRLVMHDLLRDMGRNIVRGTYWNSWEKWSRLWDRAHVIDVLANNSGTNAIEGLSLKAEVTGVENLEVKAFSNLRKLRLLQLSHVQVKGNYSHFPRGLRWLCWSEFPQYFIPTELHLGSLVVMDLQYSNLKRLWDDQKAQELKKLKYLDLSHSVQLTETPDFSYLPNLETLLLINCNRLVLVHSSIGTLESALVLINLKGCTELCDLPLELYTLKSLETLIISGCSQLEILDDALGELESLTTLKADSTAIRQIPSSKTLKELSLDGCKELWKDRDYTHSDESPQAALSVPPLLNGLSCLKTLRLGSCNLSDELVPANLGSLPCLEELDLQGNSFRNLQTDFAGLLSLQILRLDSCSQLQSMFSLPKKLRSFSASNCSRLERTPDLSECSVLQSLHLTNCYNLVDTPGLDKLKTVGLIHMEMCNRISATYRERIMQGWAVGANGGIFIPGTSIPNWVSFKNETHSISFRVPDPETLNHDPVGFTLWTPYVSQQDNEMSGYSPKITVKNHTKGTVWRRNPATDHIRMYREKHIWQGHFSNEEFLLETGDQVEVSVDFGDQVTILETGLTLAYSYREQNPDASDEDTSNIGYEVGPDEQLTRIGEEVDDELITKASQSRPPRKRRVGLKKLMRLFCLLAFIMFL</sequence>
<dbReference type="InterPro" id="IPR035897">
    <property type="entry name" value="Toll_tir_struct_dom_sf"/>
</dbReference>
<dbReference type="PROSITE" id="PS50104">
    <property type="entry name" value="TIR"/>
    <property type="match status" value="1"/>
</dbReference>
<dbReference type="GO" id="GO:0006952">
    <property type="term" value="P:defense response"/>
    <property type="evidence" value="ECO:0007669"/>
    <property type="project" value="InterPro"/>
</dbReference>
<dbReference type="InterPro" id="IPR027417">
    <property type="entry name" value="P-loop_NTPase"/>
</dbReference>
<dbReference type="GO" id="GO:0043531">
    <property type="term" value="F:ADP binding"/>
    <property type="evidence" value="ECO:0007669"/>
    <property type="project" value="InterPro"/>
</dbReference>
<dbReference type="Gene3D" id="3.40.50.10140">
    <property type="entry name" value="Toll/interleukin-1 receptor homology (TIR) domain"/>
    <property type="match status" value="1"/>
</dbReference>
<dbReference type="SUPFAM" id="SSF52200">
    <property type="entry name" value="Toll/Interleukin receptor TIR domain"/>
    <property type="match status" value="1"/>
</dbReference>
<dbReference type="InterPro" id="IPR002182">
    <property type="entry name" value="NB-ARC"/>
</dbReference>
<dbReference type="SUPFAM" id="SSF52540">
    <property type="entry name" value="P-loop containing nucleoside triphosphate hydrolases"/>
    <property type="match status" value="1"/>
</dbReference>
<dbReference type="PANTHER" id="PTHR11017">
    <property type="entry name" value="LEUCINE-RICH REPEAT-CONTAINING PROTEIN"/>
    <property type="match status" value="1"/>
</dbReference>
<dbReference type="Gene3D" id="3.80.10.10">
    <property type="entry name" value="Ribonuclease Inhibitor"/>
    <property type="match status" value="2"/>
</dbReference>
<keyword evidence="2" id="KW-0677">Repeat</keyword>
<dbReference type="Pfam" id="PF00931">
    <property type="entry name" value="NB-ARC"/>
    <property type="match status" value="1"/>
</dbReference>
<dbReference type="EMBL" id="GEVK01002297">
    <property type="protein sequence ID" value="JAU50535.1"/>
    <property type="molecule type" value="Transcribed_RNA"/>
</dbReference>
<name>A0A1J3G359_NOCCA</name>
<dbReference type="PANTHER" id="PTHR11017:SF271">
    <property type="entry name" value="DISEASE RESISTANCE PROTEIN (TIR-NBS-LRR CLASS) FAMILY"/>
    <property type="match status" value="1"/>
</dbReference>